<keyword evidence="12 17" id="KW-1133">Transmembrane helix</keyword>
<keyword evidence="7" id="KW-0679">Respiratory chain</keyword>
<evidence type="ECO:0000313" key="18">
    <source>
        <dbReference type="EMBL" id="KAK9881912.1"/>
    </source>
</evidence>
<evidence type="ECO:0000256" key="11">
    <source>
        <dbReference type="ARBA" id="ARBA00022982"/>
    </source>
</evidence>
<dbReference type="PANTHER" id="PTHR13178:SF0">
    <property type="entry name" value="NADH DEHYDROGENASE [UBIQUINONE] 1 BETA SUBCOMPLEX SUBUNIT 5, MITOCHONDRIAL"/>
    <property type="match status" value="1"/>
</dbReference>
<dbReference type="Pfam" id="PF09781">
    <property type="entry name" value="NDUF_B5"/>
    <property type="match status" value="1"/>
</dbReference>
<accession>A0AAW1UPK7</accession>
<proteinExistence type="inferred from homology"/>
<keyword evidence="10" id="KW-0809">Transit peptide</keyword>
<comment type="function">
    <text evidence="1">Accessory subunit of the mitochondrial membrane respiratory chain NADH dehydrogenase (Complex I), that is believed not to be involved in catalysis. Complex I functions in the transfer of electrons from NADH to the respiratory chain. The immediate electron acceptor for the enzyme is believed to be ubiquinone.</text>
</comment>
<keyword evidence="14 17" id="KW-0472">Membrane</keyword>
<evidence type="ECO:0000256" key="5">
    <source>
        <dbReference type="ARBA" id="ARBA00015175"/>
    </source>
</evidence>
<evidence type="ECO:0000256" key="9">
    <source>
        <dbReference type="ARBA" id="ARBA00022792"/>
    </source>
</evidence>
<comment type="subunit">
    <text evidence="4">Complex I is composed of 45 different subunits.</text>
</comment>
<sequence length="172" mass="20712">MILSKLRSFGVISRKFVNSAIFQRKMSEHRTFAITPSRFSWDKFKDMVHFYILLGAIPATIFITYCNVFIGPATLSEIPPDYIPKHWEYYRNPVTRLIAKYTSLNHQQEYEKYLAYIFMEDEKRLLRKIQYEVKEKIKERDDYQAYYYRPVLAKYVRQSKEAADYIESIRGD</sequence>
<evidence type="ECO:0000313" key="19">
    <source>
        <dbReference type="Proteomes" id="UP001431783"/>
    </source>
</evidence>
<evidence type="ECO:0000256" key="16">
    <source>
        <dbReference type="ARBA" id="ARBA00032550"/>
    </source>
</evidence>
<comment type="caution">
    <text evidence="18">The sequence shown here is derived from an EMBL/GenBank/DDBJ whole genome shotgun (WGS) entry which is preliminary data.</text>
</comment>
<keyword evidence="19" id="KW-1185">Reference proteome</keyword>
<dbReference type="Proteomes" id="UP001431783">
    <property type="component" value="Unassembled WGS sequence"/>
</dbReference>
<evidence type="ECO:0000256" key="6">
    <source>
        <dbReference type="ARBA" id="ARBA00022448"/>
    </source>
</evidence>
<feature type="transmembrane region" description="Helical" evidence="17">
    <location>
        <begin position="48"/>
        <end position="70"/>
    </location>
</feature>
<evidence type="ECO:0000256" key="12">
    <source>
        <dbReference type="ARBA" id="ARBA00022989"/>
    </source>
</evidence>
<keyword evidence="9" id="KW-0999">Mitochondrion inner membrane</keyword>
<evidence type="ECO:0000256" key="15">
    <source>
        <dbReference type="ARBA" id="ARBA00032395"/>
    </source>
</evidence>
<reference evidence="18 19" key="1">
    <citation type="submission" date="2023-03" db="EMBL/GenBank/DDBJ databases">
        <title>Genome insight into feeding habits of ladybird beetles.</title>
        <authorList>
            <person name="Li H.-S."/>
            <person name="Huang Y.-H."/>
            <person name="Pang H."/>
        </authorList>
    </citation>
    <scope>NUCLEOTIDE SEQUENCE [LARGE SCALE GENOMIC DNA]</scope>
    <source>
        <strain evidence="18">SYSU_2023b</strain>
        <tissue evidence="18">Whole body</tissue>
    </source>
</reference>
<evidence type="ECO:0000256" key="1">
    <source>
        <dbReference type="ARBA" id="ARBA00003195"/>
    </source>
</evidence>
<protein>
    <recommendedName>
        <fullName evidence="5">NADH dehydrogenase [ubiquinone] 1 beta subcomplex subunit 5, mitochondrial</fullName>
    </recommendedName>
    <alternativeName>
        <fullName evidence="16">Complex I-SGDH</fullName>
    </alternativeName>
    <alternativeName>
        <fullName evidence="15">NADH-ubiquinone oxidoreductase SGDH subunit</fullName>
    </alternativeName>
</protein>
<evidence type="ECO:0000256" key="2">
    <source>
        <dbReference type="ARBA" id="ARBA00004434"/>
    </source>
</evidence>
<dbReference type="InterPro" id="IPR019173">
    <property type="entry name" value="NADH_UbQ_OxRdtase_B5_su"/>
</dbReference>
<dbReference type="PANTHER" id="PTHR13178">
    <property type="entry name" value="NADH-UBIQUINONE OXIDOREDUCTASE SGDH SUBUNIT"/>
    <property type="match status" value="1"/>
</dbReference>
<organism evidence="18 19">
    <name type="scientific">Henosepilachna vigintioctopunctata</name>
    <dbReference type="NCBI Taxonomy" id="420089"/>
    <lineage>
        <taxon>Eukaryota</taxon>
        <taxon>Metazoa</taxon>
        <taxon>Ecdysozoa</taxon>
        <taxon>Arthropoda</taxon>
        <taxon>Hexapoda</taxon>
        <taxon>Insecta</taxon>
        <taxon>Pterygota</taxon>
        <taxon>Neoptera</taxon>
        <taxon>Endopterygota</taxon>
        <taxon>Coleoptera</taxon>
        <taxon>Polyphaga</taxon>
        <taxon>Cucujiformia</taxon>
        <taxon>Coccinelloidea</taxon>
        <taxon>Coccinellidae</taxon>
        <taxon>Epilachninae</taxon>
        <taxon>Epilachnini</taxon>
        <taxon>Henosepilachna</taxon>
    </lineage>
</organism>
<keyword evidence="13" id="KW-0496">Mitochondrion</keyword>
<evidence type="ECO:0000256" key="4">
    <source>
        <dbReference type="ARBA" id="ARBA00011533"/>
    </source>
</evidence>
<evidence type="ECO:0000256" key="3">
    <source>
        <dbReference type="ARBA" id="ARBA00007152"/>
    </source>
</evidence>
<name>A0AAW1UPK7_9CUCU</name>
<comment type="subcellular location">
    <subcellularLocation>
        <location evidence="2">Mitochondrion inner membrane</location>
        <topology evidence="2">Single-pass membrane protein</topology>
    </subcellularLocation>
</comment>
<evidence type="ECO:0000256" key="17">
    <source>
        <dbReference type="SAM" id="Phobius"/>
    </source>
</evidence>
<keyword evidence="6" id="KW-0813">Transport</keyword>
<gene>
    <name evidence="18" type="ORF">WA026_018106</name>
</gene>
<dbReference type="AlphaFoldDB" id="A0AAW1UPK7"/>
<keyword evidence="11" id="KW-0249">Electron transport</keyword>
<evidence type="ECO:0000256" key="8">
    <source>
        <dbReference type="ARBA" id="ARBA00022692"/>
    </source>
</evidence>
<evidence type="ECO:0000256" key="10">
    <source>
        <dbReference type="ARBA" id="ARBA00022946"/>
    </source>
</evidence>
<evidence type="ECO:0000256" key="14">
    <source>
        <dbReference type="ARBA" id="ARBA00023136"/>
    </source>
</evidence>
<keyword evidence="8 17" id="KW-0812">Transmembrane</keyword>
<evidence type="ECO:0000256" key="7">
    <source>
        <dbReference type="ARBA" id="ARBA00022660"/>
    </source>
</evidence>
<dbReference type="EMBL" id="JARQZJ010000071">
    <property type="protein sequence ID" value="KAK9881912.1"/>
    <property type="molecule type" value="Genomic_DNA"/>
</dbReference>
<comment type="similarity">
    <text evidence="3">Belongs to the complex I NDUFB5 subunit family.</text>
</comment>
<evidence type="ECO:0000256" key="13">
    <source>
        <dbReference type="ARBA" id="ARBA00023128"/>
    </source>
</evidence>
<dbReference type="GO" id="GO:0005743">
    <property type="term" value="C:mitochondrial inner membrane"/>
    <property type="evidence" value="ECO:0007669"/>
    <property type="project" value="UniProtKB-SubCell"/>
</dbReference>